<proteinExistence type="predicted"/>
<organism evidence="2 3">
    <name type="scientific">Tardiphaga robiniae</name>
    <dbReference type="NCBI Taxonomy" id="943830"/>
    <lineage>
        <taxon>Bacteria</taxon>
        <taxon>Pseudomonadati</taxon>
        <taxon>Pseudomonadota</taxon>
        <taxon>Alphaproteobacteria</taxon>
        <taxon>Hyphomicrobiales</taxon>
        <taxon>Nitrobacteraceae</taxon>
        <taxon>Tardiphaga</taxon>
    </lineage>
</organism>
<comment type="caution">
    <text evidence="2">The sequence shown here is derived from an EMBL/GenBank/DDBJ whole genome shotgun (WGS) entry which is preliminary data.</text>
</comment>
<evidence type="ECO:0000313" key="3">
    <source>
        <dbReference type="Proteomes" id="UP000076574"/>
    </source>
</evidence>
<sequence length="113" mass="12107">MAFTDRNSNGRKYAPPAPHRVKELFAASLLLALTAALALRAFVSLDALAPMVATLIFALAALMAGGALIPRNFARRATWFDVAGVLTFIGIGITILIEPDQMVRLVTLSDQPE</sequence>
<keyword evidence="1" id="KW-0472">Membrane</keyword>
<feature type="transmembrane region" description="Helical" evidence="1">
    <location>
        <begin position="48"/>
        <end position="70"/>
    </location>
</feature>
<name>A0A161QTZ8_9BRAD</name>
<accession>A0A161QTZ8</accession>
<dbReference type="AlphaFoldDB" id="A0A161QTZ8"/>
<keyword evidence="1" id="KW-1133">Transmembrane helix</keyword>
<gene>
    <name evidence="2" type="ORF">A4A58_00455</name>
</gene>
<dbReference type="Proteomes" id="UP000076574">
    <property type="component" value="Unassembled WGS sequence"/>
</dbReference>
<dbReference type="STRING" id="943830.A4A58_00455"/>
<reference evidence="2 3" key="1">
    <citation type="submission" date="2016-03" db="EMBL/GenBank/DDBJ databases">
        <title>Microsymbionts genomes from the relict species Vavilovia formosa (Stev.) Fed.</title>
        <authorList>
            <person name="Kopat V."/>
            <person name="Chirak E."/>
            <person name="Kimeklis A."/>
            <person name="Andronov E."/>
        </authorList>
    </citation>
    <scope>NUCLEOTIDE SEQUENCE [LARGE SCALE GENOMIC DNA]</scope>
    <source>
        <strain evidence="2 3">Vaf07</strain>
    </source>
</reference>
<feature type="transmembrane region" description="Helical" evidence="1">
    <location>
        <begin position="77"/>
        <end position="97"/>
    </location>
</feature>
<keyword evidence="1" id="KW-0812">Transmembrane</keyword>
<protein>
    <submittedName>
        <fullName evidence="2">Uncharacterized protein</fullName>
    </submittedName>
</protein>
<evidence type="ECO:0000256" key="1">
    <source>
        <dbReference type="SAM" id="Phobius"/>
    </source>
</evidence>
<evidence type="ECO:0000313" key="2">
    <source>
        <dbReference type="EMBL" id="KZD24994.1"/>
    </source>
</evidence>
<dbReference type="EMBL" id="LVYV01000001">
    <property type="protein sequence ID" value="KZD24994.1"/>
    <property type="molecule type" value="Genomic_DNA"/>
</dbReference>
<keyword evidence="3" id="KW-1185">Reference proteome</keyword>